<evidence type="ECO:0000259" key="3">
    <source>
        <dbReference type="PROSITE" id="PS51782"/>
    </source>
</evidence>
<dbReference type="SUPFAM" id="SSF54106">
    <property type="entry name" value="LysM domain"/>
    <property type="match status" value="1"/>
</dbReference>
<feature type="transmembrane region" description="Helical" evidence="2">
    <location>
        <begin position="17"/>
        <end position="37"/>
    </location>
</feature>
<reference evidence="4 5" key="1">
    <citation type="submission" date="2019-11" db="EMBL/GenBank/DDBJ databases">
        <title>FDA dAtabase for Regulatory Grade micrObial Sequences (FDA-ARGOS): Supporting development and validation of Infectious Disease Dx tests.</title>
        <authorList>
            <person name="Stonesifer R."/>
            <person name="Tallon L."/>
            <person name="Sadzewicz L."/>
            <person name="Vavikolanu K."/>
            <person name="Mehta A."/>
            <person name="Aluvathingal J."/>
            <person name="Nadendla S."/>
            <person name="Myers T."/>
            <person name="Yan Y."/>
            <person name="Sichtig H."/>
        </authorList>
    </citation>
    <scope>NUCLEOTIDE SEQUENCE [LARGE SCALE GENOMIC DNA]</scope>
    <source>
        <strain evidence="4 5">FDAARGOS_732</strain>
    </source>
</reference>
<protein>
    <submittedName>
        <fullName evidence="4">LysM peptidoglycan-binding domain-containing protein</fullName>
    </submittedName>
</protein>
<dbReference type="PANTHER" id="PTHR34700:SF4">
    <property type="entry name" value="PHAGE-LIKE ELEMENT PBSX PROTEIN XKDP"/>
    <property type="match status" value="1"/>
</dbReference>
<dbReference type="CDD" id="cd00118">
    <property type="entry name" value="LysM"/>
    <property type="match status" value="1"/>
</dbReference>
<dbReference type="PANTHER" id="PTHR34700">
    <property type="entry name" value="POTASSIUM BINDING PROTEIN KBP"/>
    <property type="match status" value="1"/>
</dbReference>
<dbReference type="Gene3D" id="3.10.350.10">
    <property type="entry name" value="LysM domain"/>
    <property type="match status" value="1"/>
</dbReference>
<keyword evidence="2" id="KW-1133">Transmembrane helix</keyword>
<sequence>MTDDSLTVAGQSHLTDAFLWLVGAPLCLLDALYLSRLAPPLSAERPETLILWVLGIAALALLAWSLLCSACAHLALLRVAPPAARTAARFFVSRCGTRLSRSLLARAGASALIGSTLVTGAPAAASLAAPQEQTSPTVSLTWADTPGAPSPDQEATQTAPATLPVPAQDAPDADTPDHPTSITVAPGDSLWSIAASLRPDADDAHIDATWRAIHAANAESVHDPALIYPGQTLAIPQDLP</sequence>
<gene>
    <name evidence="4" type="ORF">FOC40_08530</name>
</gene>
<evidence type="ECO:0000313" key="5">
    <source>
        <dbReference type="Proteomes" id="UP000424490"/>
    </source>
</evidence>
<keyword evidence="2" id="KW-0812">Transmembrane</keyword>
<proteinExistence type="predicted"/>
<dbReference type="InterPro" id="IPR052196">
    <property type="entry name" value="Bact_Kbp"/>
</dbReference>
<feature type="transmembrane region" description="Helical" evidence="2">
    <location>
        <begin position="49"/>
        <end position="67"/>
    </location>
</feature>
<dbReference type="RefSeq" id="WP_003794605.1">
    <property type="nucleotide sequence ID" value="NZ_CP046315.1"/>
</dbReference>
<evidence type="ECO:0000256" key="1">
    <source>
        <dbReference type="SAM" id="MobiDB-lite"/>
    </source>
</evidence>
<accession>A0A857A7Y8</accession>
<keyword evidence="2" id="KW-0472">Membrane</keyword>
<organism evidence="4 5">
    <name type="scientific">Schaalia odontolytica</name>
    <dbReference type="NCBI Taxonomy" id="1660"/>
    <lineage>
        <taxon>Bacteria</taxon>
        <taxon>Bacillati</taxon>
        <taxon>Actinomycetota</taxon>
        <taxon>Actinomycetes</taxon>
        <taxon>Actinomycetales</taxon>
        <taxon>Actinomycetaceae</taxon>
        <taxon>Schaalia</taxon>
    </lineage>
</organism>
<dbReference type="Proteomes" id="UP000424490">
    <property type="component" value="Chromosome"/>
</dbReference>
<feature type="region of interest" description="Disordered" evidence="1">
    <location>
        <begin position="128"/>
        <end position="183"/>
    </location>
</feature>
<evidence type="ECO:0000256" key="2">
    <source>
        <dbReference type="SAM" id="Phobius"/>
    </source>
</evidence>
<dbReference type="Pfam" id="PF01476">
    <property type="entry name" value="LysM"/>
    <property type="match status" value="1"/>
</dbReference>
<dbReference type="InterPro" id="IPR036779">
    <property type="entry name" value="LysM_dom_sf"/>
</dbReference>
<dbReference type="AlphaFoldDB" id="A0A857A7Y8"/>
<dbReference type="InterPro" id="IPR018392">
    <property type="entry name" value="LysM"/>
</dbReference>
<feature type="domain" description="LysM" evidence="3">
    <location>
        <begin position="180"/>
        <end position="235"/>
    </location>
</feature>
<dbReference type="SMART" id="SM00257">
    <property type="entry name" value="LysM"/>
    <property type="match status" value="1"/>
</dbReference>
<dbReference type="EMBL" id="CP046315">
    <property type="protein sequence ID" value="QGS11441.1"/>
    <property type="molecule type" value="Genomic_DNA"/>
</dbReference>
<feature type="compositionally biased region" description="Polar residues" evidence="1">
    <location>
        <begin position="131"/>
        <end position="142"/>
    </location>
</feature>
<name>A0A857A7Y8_9ACTO</name>
<dbReference type="PROSITE" id="PS51782">
    <property type="entry name" value="LYSM"/>
    <property type="match status" value="1"/>
</dbReference>
<evidence type="ECO:0000313" key="4">
    <source>
        <dbReference type="EMBL" id="QGS11441.1"/>
    </source>
</evidence>